<dbReference type="PANTHER" id="PTHR30086">
    <property type="entry name" value="ARGININE EXPORTER PROTEIN ARGO"/>
    <property type="match status" value="1"/>
</dbReference>
<dbReference type="Pfam" id="PF01810">
    <property type="entry name" value="LysE"/>
    <property type="match status" value="1"/>
</dbReference>
<keyword evidence="2" id="KW-1003">Cell membrane</keyword>
<feature type="transmembrane region" description="Helical" evidence="6">
    <location>
        <begin position="73"/>
        <end position="91"/>
    </location>
</feature>
<evidence type="ECO:0000256" key="1">
    <source>
        <dbReference type="ARBA" id="ARBA00004651"/>
    </source>
</evidence>
<evidence type="ECO:0000256" key="6">
    <source>
        <dbReference type="SAM" id="Phobius"/>
    </source>
</evidence>
<sequence length="225" mass="23465">MFTALLWFAGVAALINVTPGLDTMLVLRTSVAHGRTGGRAAALGILAGCLAWGAATAVGLTALLTASRVAFDALRIGGAGYLVWLGCSALWQARRRPAGDATDAGTAVAPAPAPAAAPAPTSARQARWAAFRAGVGTNLLNPKAGIFYMSLIPQFVPHGAPVFRTTLLLTAVDVLELALWYWIVTTTAAALGERVRRPSFRRRMEQVSGVAFLGFAANLLLAERA</sequence>
<keyword evidence="3 6" id="KW-0812">Transmembrane</keyword>
<feature type="transmembrane region" description="Helical" evidence="6">
    <location>
        <begin position="204"/>
        <end position="222"/>
    </location>
</feature>
<keyword evidence="4 6" id="KW-1133">Transmembrane helix</keyword>
<dbReference type="PANTHER" id="PTHR30086:SF20">
    <property type="entry name" value="ARGININE EXPORTER PROTEIN ARGO-RELATED"/>
    <property type="match status" value="1"/>
</dbReference>
<gene>
    <name evidence="7" type="ORF">SALB_08453</name>
</gene>
<dbReference type="GO" id="GO:0015171">
    <property type="term" value="F:amino acid transmembrane transporter activity"/>
    <property type="evidence" value="ECO:0007669"/>
    <property type="project" value="TreeGrafter"/>
</dbReference>
<organism evidence="7 8">
    <name type="scientific">Streptomyces noursei</name>
    <name type="common">Streptomyces albulus</name>
    <dbReference type="NCBI Taxonomy" id="1971"/>
    <lineage>
        <taxon>Bacteria</taxon>
        <taxon>Bacillati</taxon>
        <taxon>Actinomycetota</taxon>
        <taxon>Actinomycetes</taxon>
        <taxon>Kitasatosporales</taxon>
        <taxon>Streptomycetaceae</taxon>
        <taxon>Streptomyces</taxon>
    </lineage>
</organism>
<protein>
    <submittedName>
        <fullName evidence="7">Lysine transporter LysE</fullName>
    </submittedName>
</protein>
<dbReference type="PIRSF" id="PIRSF006324">
    <property type="entry name" value="LeuE"/>
    <property type="match status" value="1"/>
</dbReference>
<evidence type="ECO:0000256" key="3">
    <source>
        <dbReference type="ARBA" id="ARBA00022692"/>
    </source>
</evidence>
<accession>A0A401RDE4</accession>
<evidence type="ECO:0000256" key="5">
    <source>
        <dbReference type="ARBA" id="ARBA00023136"/>
    </source>
</evidence>
<dbReference type="Proteomes" id="UP000288351">
    <property type="component" value="Unassembled WGS sequence"/>
</dbReference>
<dbReference type="InterPro" id="IPR001123">
    <property type="entry name" value="LeuE-type"/>
</dbReference>
<evidence type="ECO:0000313" key="7">
    <source>
        <dbReference type="EMBL" id="GCB95646.1"/>
    </source>
</evidence>
<evidence type="ECO:0000313" key="8">
    <source>
        <dbReference type="Proteomes" id="UP000288351"/>
    </source>
</evidence>
<evidence type="ECO:0000256" key="4">
    <source>
        <dbReference type="ARBA" id="ARBA00022989"/>
    </source>
</evidence>
<comment type="caution">
    <text evidence="7">The sequence shown here is derived from an EMBL/GenBank/DDBJ whole genome shotgun (WGS) entry which is preliminary data.</text>
</comment>
<dbReference type="AlphaFoldDB" id="A0A401RDE4"/>
<keyword evidence="5 6" id="KW-0472">Membrane</keyword>
<feature type="transmembrane region" description="Helical" evidence="6">
    <location>
        <begin position="44"/>
        <end position="66"/>
    </location>
</feature>
<proteinExistence type="predicted"/>
<reference evidence="7 8" key="1">
    <citation type="journal article" date="2019" name="Microbiol. Resour. Announc.">
        <title>Draft Genome Sequence of the Most Traditional epsilon-Poly-l-Lysine Producer, Streptomyces albulus NBRC14147.</title>
        <authorList>
            <person name="Yamanaka K."/>
            <person name="Hamano Y."/>
        </authorList>
    </citation>
    <scope>NUCLEOTIDE SEQUENCE [LARGE SCALE GENOMIC DNA]</scope>
    <source>
        <strain evidence="7 8">NBRC 14147</strain>
    </source>
</reference>
<dbReference type="EMBL" id="BHXC01000007">
    <property type="protein sequence ID" value="GCB95646.1"/>
    <property type="molecule type" value="Genomic_DNA"/>
</dbReference>
<comment type="subcellular location">
    <subcellularLocation>
        <location evidence="1">Cell membrane</location>
        <topology evidence="1">Multi-pass membrane protein</topology>
    </subcellularLocation>
</comment>
<evidence type="ECO:0000256" key="2">
    <source>
        <dbReference type="ARBA" id="ARBA00022475"/>
    </source>
</evidence>
<feature type="transmembrane region" description="Helical" evidence="6">
    <location>
        <begin position="167"/>
        <end position="192"/>
    </location>
</feature>
<name>A0A401RDE4_STRNR</name>
<dbReference type="GO" id="GO:0005886">
    <property type="term" value="C:plasma membrane"/>
    <property type="evidence" value="ECO:0007669"/>
    <property type="project" value="UniProtKB-SubCell"/>
</dbReference>